<dbReference type="PANTHER" id="PTHR35908:SF1">
    <property type="entry name" value="CONSERVED PROTEIN"/>
    <property type="match status" value="1"/>
</dbReference>
<keyword evidence="4" id="KW-1185">Reference proteome</keyword>
<evidence type="ECO:0000313" key="4">
    <source>
        <dbReference type="Proteomes" id="UP000680866"/>
    </source>
</evidence>
<sequence>MPPKVTAAAAAPANASPAMVLIRIVSVPLGRACDAAGRQAGAPRPATCHQGGPKAGRRKRAGDIRVIRPGGSLKLVPEGLARFWCEVLDFTELDREAEGCVEIGPREGSDGSQPTIFLIRDDLPKTGPARLHIDVNPTDRDQDAELERLLAAGARLVDIGQPAGASWHVLADPEGNEFCLLKHRLDPL</sequence>
<feature type="domain" description="Glyoxalase-like" evidence="2">
    <location>
        <begin position="77"/>
        <end position="181"/>
    </location>
</feature>
<organism evidence="3 4">
    <name type="scientific">Polymorphospora rubra</name>
    <dbReference type="NCBI Taxonomy" id="338584"/>
    <lineage>
        <taxon>Bacteria</taxon>
        <taxon>Bacillati</taxon>
        <taxon>Actinomycetota</taxon>
        <taxon>Actinomycetes</taxon>
        <taxon>Micromonosporales</taxon>
        <taxon>Micromonosporaceae</taxon>
        <taxon>Polymorphospora</taxon>
    </lineage>
</organism>
<dbReference type="EMBL" id="AP023359">
    <property type="protein sequence ID" value="BCJ66899.1"/>
    <property type="molecule type" value="Genomic_DNA"/>
</dbReference>
<evidence type="ECO:0000256" key="1">
    <source>
        <dbReference type="SAM" id="MobiDB-lite"/>
    </source>
</evidence>
<evidence type="ECO:0000259" key="2">
    <source>
        <dbReference type="Pfam" id="PF18029"/>
    </source>
</evidence>
<evidence type="ECO:0000313" key="3">
    <source>
        <dbReference type="EMBL" id="BCJ66899.1"/>
    </source>
</evidence>
<dbReference type="AlphaFoldDB" id="A0A810N3W2"/>
<dbReference type="Gene3D" id="3.10.180.10">
    <property type="entry name" value="2,3-Dihydroxybiphenyl 1,2-Dioxygenase, domain 1"/>
    <property type="match status" value="1"/>
</dbReference>
<dbReference type="InterPro" id="IPR029068">
    <property type="entry name" value="Glyas_Bleomycin-R_OHBP_Dase"/>
</dbReference>
<reference evidence="3" key="1">
    <citation type="submission" date="2020-08" db="EMBL/GenBank/DDBJ databases">
        <title>Whole genome shotgun sequence of Polymorphospora rubra NBRC 101157.</title>
        <authorList>
            <person name="Komaki H."/>
            <person name="Tamura T."/>
        </authorList>
    </citation>
    <scope>NUCLEOTIDE SEQUENCE</scope>
    <source>
        <strain evidence="3">NBRC 101157</strain>
    </source>
</reference>
<dbReference type="CDD" id="cd06587">
    <property type="entry name" value="VOC"/>
    <property type="match status" value="1"/>
</dbReference>
<accession>A0A810N3W2</accession>
<dbReference type="Proteomes" id="UP000680866">
    <property type="component" value="Chromosome"/>
</dbReference>
<proteinExistence type="predicted"/>
<dbReference type="Pfam" id="PF18029">
    <property type="entry name" value="Glyoxalase_6"/>
    <property type="match status" value="1"/>
</dbReference>
<name>A0A810N3W2_9ACTN</name>
<dbReference type="InterPro" id="IPR041581">
    <property type="entry name" value="Glyoxalase_6"/>
</dbReference>
<dbReference type="KEGG" id="pry:Prubr_39200"/>
<gene>
    <name evidence="3" type="ORF">Prubr_39200</name>
</gene>
<dbReference type="PANTHER" id="PTHR35908">
    <property type="entry name" value="HYPOTHETICAL FUSION PROTEIN"/>
    <property type="match status" value="1"/>
</dbReference>
<dbReference type="SUPFAM" id="SSF54593">
    <property type="entry name" value="Glyoxalase/Bleomycin resistance protein/Dihydroxybiphenyl dioxygenase"/>
    <property type="match status" value="1"/>
</dbReference>
<feature type="region of interest" description="Disordered" evidence="1">
    <location>
        <begin position="38"/>
        <end position="60"/>
    </location>
</feature>
<protein>
    <recommendedName>
        <fullName evidence="2">Glyoxalase-like domain-containing protein</fullName>
    </recommendedName>
</protein>